<dbReference type="SUPFAM" id="SSF102110">
    <property type="entry name" value="(2r)-phospho-3-sulfolactate synthase ComA"/>
    <property type="match status" value="1"/>
</dbReference>
<dbReference type="Pfam" id="PF02679">
    <property type="entry name" value="ComA"/>
    <property type="match status" value="1"/>
</dbReference>
<keyword evidence="3" id="KW-1185">Reference proteome</keyword>
<dbReference type="PANTHER" id="PTHR48413:SF1">
    <property type="entry name" value="PROTEIN HEAT-STRESS-ASSOCIATED 32"/>
    <property type="match status" value="1"/>
</dbReference>
<evidence type="ECO:0000313" key="3">
    <source>
        <dbReference type="Proteomes" id="UP000695264"/>
    </source>
</evidence>
<dbReference type="EMBL" id="JAATEN010000029">
    <property type="protein sequence ID" value="NJQ03741.1"/>
    <property type="molecule type" value="Genomic_DNA"/>
</dbReference>
<dbReference type="InterPro" id="IPR036112">
    <property type="entry name" value="ComA_synth_sf"/>
</dbReference>
<evidence type="ECO:0000256" key="1">
    <source>
        <dbReference type="ARBA" id="ARBA00010424"/>
    </source>
</evidence>
<sequence length="260" mass="28045">MTHSLELPARAAKPRTKGLTMVIDNGAPVRWFEDAVASAADFIDLVKFGWGTALVTAGLKEKTETLRQHGVPYMFGGTLFEIHVLQGRFEEYRALCLERGCGHVEVSDGTIDLDPAEKARCITRLAADFTVVSEVGFKDPRRSETFAPSQWLGAIHRDLDAGAAAVILEARESGTSGICRADGEVRFGLIEDVLDAGPPADRLVFEAPTKELQTYFIRRVGGDVNLGNIALTDVIALETLRLGLRSDTLSLPGAPAGGPR</sequence>
<dbReference type="Gene3D" id="3.20.20.70">
    <property type="entry name" value="Aldolase class I"/>
    <property type="match status" value="1"/>
</dbReference>
<gene>
    <name evidence="2" type="ORF">HCK00_25300</name>
</gene>
<proteinExistence type="inferred from homology"/>
<name>A0ABX1C1M9_9ACTN</name>
<comment type="caution">
    <text evidence="2">The sequence shown here is derived from an EMBL/GenBank/DDBJ whole genome shotgun (WGS) entry which is preliminary data.</text>
</comment>
<comment type="similarity">
    <text evidence="1">Belongs to the phosphosulfolactate synthase family.</text>
</comment>
<dbReference type="Proteomes" id="UP000695264">
    <property type="component" value="Unassembled WGS sequence"/>
</dbReference>
<reference evidence="2 3" key="1">
    <citation type="submission" date="2020-03" db="EMBL/GenBank/DDBJ databases">
        <title>WGS of actinomycetes isolated from Thailand.</title>
        <authorList>
            <person name="Thawai C."/>
        </authorList>
    </citation>
    <scope>NUCLEOTIDE SEQUENCE [LARGE SCALE GENOMIC DNA]</scope>
    <source>
        <strain evidence="2 3">PLAI 1-29</strain>
    </source>
</reference>
<dbReference type="PANTHER" id="PTHR48413">
    <property type="match status" value="1"/>
</dbReference>
<protein>
    <submittedName>
        <fullName evidence="2">Phosphosulfolactate synthase</fullName>
    </submittedName>
</protein>
<dbReference type="RefSeq" id="WP_168104357.1">
    <property type="nucleotide sequence ID" value="NZ_JAATEN010000029.1"/>
</dbReference>
<dbReference type="InterPro" id="IPR013785">
    <property type="entry name" value="Aldolase_TIM"/>
</dbReference>
<organism evidence="2 3">
    <name type="scientific">Streptomyces zingiberis</name>
    <dbReference type="NCBI Taxonomy" id="2053010"/>
    <lineage>
        <taxon>Bacteria</taxon>
        <taxon>Bacillati</taxon>
        <taxon>Actinomycetota</taxon>
        <taxon>Actinomycetes</taxon>
        <taxon>Kitasatosporales</taxon>
        <taxon>Streptomycetaceae</taxon>
        <taxon>Streptomyces</taxon>
    </lineage>
</organism>
<accession>A0ABX1C1M9</accession>
<evidence type="ECO:0000313" key="2">
    <source>
        <dbReference type="EMBL" id="NJQ03741.1"/>
    </source>
</evidence>
<dbReference type="InterPro" id="IPR003830">
    <property type="entry name" value="ComA_synth"/>
</dbReference>